<accession>A0ABD2YR62</accession>
<name>A0ABD2YR62_9GENT</name>
<keyword evidence="2" id="KW-1185">Reference proteome</keyword>
<gene>
    <name evidence="1" type="ORF">ACH5RR_029272</name>
</gene>
<comment type="caution">
    <text evidence="1">The sequence shown here is derived from an EMBL/GenBank/DDBJ whole genome shotgun (WGS) entry which is preliminary data.</text>
</comment>
<protein>
    <submittedName>
        <fullName evidence="1">Uncharacterized protein</fullName>
    </submittedName>
</protein>
<organism evidence="1 2">
    <name type="scientific">Cinchona calisaya</name>
    <dbReference type="NCBI Taxonomy" id="153742"/>
    <lineage>
        <taxon>Eukaryota</taxon>
        <taxon>Viridiplantae</taxon>
        <taxon>Streptophyta</taxon>
        <taxon>Embryophyta</taxon>
        <taxon>Tracheophyta</taxon>
        <taxon>Spermatophyta</taxon>
        <taxon>Magnoliopsida</taxon>
        <taxon>eudicotyledons</taxon>
        <taxon>Gunneridae</taxon>
        <taxon>Pentapetalae</taxon>
        <taxon>asterids</taxon>
        <taxon>lamiids</taxon>
        <taxon>Gentianales</taxon>
        <taxon>Rubiaceae</taxon>
        <taxon>Cinchonoideae</taxon>
        <taxon>Cinchoneae</taxon>
        <taxon>Cinchona</taxon>
    </lineage>
</organism>
<reference evidence="1 2" key="1">
    <citation type="submission" date="2024-11" db="EMBL/GenBank/DDBJ databases">
        <title>A near-complete genome assembly of Cinchona calisaya.</title>
        <authorList>
            <person name="Lian D.C."/>
            <person name="Zhao X.W."/>
            <person name="Wei L."/>
        </authorList>
    </citation>
    <scope>NUCLEOTIDE SEQUENCE [LARGE SCALE GENOMIC DNA]</scope>
    <source>
        <tissue evidence="1">Nenye</tissue>
    </source>
</reference>
<evidence type="ECO:0000313" key="1">
    <source>
        <dbReference type="EMBL" id="KAL3509871.1"/>
    </source>
</evidence>
<dbReference type="AlphaFoldDB" id="A0ABD2YR62"/>
<dbReference type="Proteomes" id="UP001630127">
    <property type="component" value="Unassembled WGS sequence"/>
</dbReference>
<proteinExistence type="predicted"/>
<evidence type="ECO:0000313" key="2">
    <source>
        <dbReference type="Proteomes" id="UP001630127"/>
    </source>
</evidence>
<sequence length="158" mass="17666">MRRSRPVAISRPLLLTHARPSIPHNDFIALGVVPTFMFLTKDTKEDNTDASSLAVLLGDKNELPILFMGIWGKKNLGFVDVDKWIRPHAKIFKHLFHGQDGILSVVQYNMTSCTKRQWSSLGSSLPQTDDIVIPTSTSDKARLIGADNAIHQRPDHVN</sequence>
<dbReference type="EMBL" id="JBJUIK010000012">
    <property type="protein sequence ID" value="KAL3509871.1"/>
    <property type="molecule type" value="Genomic_DNA"/>
</dbReference>